<proteinExistence type="predicted"/>
<protein>
    <recommendedName>
        <fullName evidence="5">PepSY domain-containing protein</fullName>
    </recommendedName>
</protein>
<feature type="region of interest" description="Disordered" evidence="1">
    <location>
        <begin position="24"/>
        <end position="93"/>
    </location>
</feature>
<keyword evidence="2" id="KW-0732">Signal</keyword>
<sequence length="147" mass="15013">MRKTLLRLALLGTVAAVPAFAQTTPGTTDRMAPNGAATRSTTPGMTTAPATDTHTGATTPNRDSSSGNAAVRMDDGTRTATAPAAGANSFTEGQAKSRIEAAGFTNITDLKKDDQGVWRGQAQRGGQQVSVALDFQGNVVPNAGPAR</sequence>
<evidence type="ECO:0000256" key="2">
    <source>
        <dbReference type="SAM" id="SignalP"/>
    </source>
</evidence>
<name>A0A4R4DU25_9PROT</name>
<evidence type="ECO:0000256" key="1">
    <source>
        <dbReference type="SAM" id="MobiDB-lite"/>
    </source>
</evidence>
<evidence type="ECO:0000313" key="3">
    <source>
        <dbReference type="EMBL" id="TCZ65518.1"/>
    </source>
</evidence>
<dbReference type="OrthoDB" id="7376531at2"/>
<reference evidence="3 4" key="1">
    <citation type="submission" date="2019-03" db="EMBL/GenBank/DDBJ databases">
        <title>Paracraurococcus aquatilis NE82 genome sequence.</title>
        <authorList>
            <person name="Zhao Y."/>
            <person name="Du Z."/>
        </authorList>
    </citation>
    <scope>NUCLEOTIDE SEQUENCE [LARGE SCALE GENOMIC DNA]</scope>
    <source>
        <strain evidence="3 4">NE82</strain>
    </source>
</reference>
<comment type="caution">
    <text evidence="3">The sequence shown here is derived from an EMBL/GenBank/DDBJ whole genome shotgun (WGS) entry which is preliminary data.</text>
</comment>
<dbReference type="AlphaFoldDB" id="A0A4R4DU25"/>
<gene>
    <name evidence="3" type="ORF">EXY23_04935</name>
</gene>
<keyword evidence="4" id="KW-1185">Reference proteome</keyword>
<dbReference type="Proteomes" id="UP000295023">
    <property type="component" value="Unassembled WGS sequence"/>
</dbReference>
<feature type="compositionally biased region" description="Polar residues" evidence="1">
    <location>
        <begin position="37"/>
        <end position="68"/>
    </location>
</feature>
<accession>A0A4R4DU25</accession>
<evidence type="ECO:0008006" key="5">
    <source>
        <dbReference type="Google" id="ProtNLM"/>
    </source>
</evidence>
<dbReference type="RefSeq" id="WP_132285148.1">
    <property type="nucleotide sequence ID" value="NZ_SKBM01000003.1"/>
</dbReference>
<evidence type="ECO:0000313" key="4">
    <source>
        <dbReference type="Proteomes" id="UP000295023"/>
    </source>
</evidence>
<organism evidence="3 4">
    <name type="scientific">Roseicella aquatilis</name>
    <dbReference type="NCBI Taxonomy" id="2527868"/>
    <lineage>
        <taxon>Bacteria</taxon>
        <taxon>Pseudomonadati</taxon>
        <taxon>Pseudomonadota</taxon>
        <taxon>Alphaproteobacteria</taxon>
        <taxon>Acetobacterales</taxon>
        <taxon>Roseomonadaceae</taxon>
        <taxon>Roseicella</taxon>
    </lineage>
</organism>
<feature type="chain" id="PRO_5020813895" description="PepSY domain-containing protein" evidence="2">
    <location>
        <begin position="22"/>
        <end position="147"/>
    </location>
</feature>
<feature type="compositionally biased region" description="Low complexity" evidence="1">
    <location>
        <begin position="78"/>
        <end position="87"/>
    </location>
</feature>
<dbReference type="EMBL" id="SKBM01000003">
    <property type="protein sequence ID" value="TCZ65518.1"/>
    <property type="molecule type" value="Genomic_DNA"/>
</dbReference>
<feature type="signal peptide" evidence="2">
    <location>
        <begin position="1"/>
        <end position="21"/>
    </location>
</feature>